<dbReference type="Proteomes" id="UP000185934">
    <property type="component" value="Chromosome"/>
</dbReference>
<dbReference type="SFLD" id="SFLDG01082">
    <property type="entry name" value="B12-binding_domain_containing"/>
    <property type="match status" value="1"/>
</dbReference>
<comment type="similarity">
    <text evidence="8">Belongs to the methylthiotransferase family. RimO subfamily.</text>
</comment>
<dbReference type="GO" id="GO:0103039">
    <property type="term" value="F:protein methylthiotransferase activity"/>
    <property type="evidence" value="ECO:0007669"/>
    <property type="project" value="UniProtKB-EC"/>
</dbReference>
<dbReference type="InterPro" id="IPR006638">
    <property type="entry name" value="Elp3/MiaA/NifB-like_rSAM"/>
</dbReference>
<reference evidence="14" key="1">
    <citation type="submission" date="2016-11" db="EMBL/GenBank/DDBJ databases">
        <title>Dehalogenimonas formicexedens sp. nov., a chlorinated alkane respiring bacterium isolated from contaminated groundwater.</title>
        <authorList>
            <person name="Key T.A."/>
            <person name="Bowman K.S."/>
            <person name="Lee I."/>
            <person name="Chun J."/>
            <person name="Albuquerque L."/>
            <person name="da Costa M.S."/>
            <person name="Rainey F.A."/>
            <person name="Moe W.M."/>
        </authorList>
    </citation>
    <scope>NUCLEOTIDE SEQUENCE [LARGE SCALE GENOMIC DNA]</scope>
    <source>
        <strain evidence="14">NSZ-14</strain>
    </source>
</reference>
<dbReference type="InterPro" id="IPR005839">
    <property type="entry name" value="Methylthiotransferase"/>
</dbReference>
<comment type="catalytic activity">
    <reaction evidence="8">
        <text>L-aspartate(89)-[ribosomal protein uS12]-hydrogen + (sulfur carrier)-SH + AH2 + 2 S-adenosyl-L-methionine = 3-methylsulfanyl-L-aspartate(89)-[ribosomal protein uS12]-hydrogen + (sulfur carrier)-H + 5'-deoxyadenosine + L-methionine + A + S-adenosyl-L-homocysteine + 2 H(+)</text>
        <dbReference type="Rhea" id="RHEA:37087"/>
        <dbReference type="Rhea" id="RHEA-COMP:10460"/>
        <dbReference type="Rhea" id="RHEA-COMP:10461"/>
        <dbReference type="Rhea" id="RHEA-COMP:14737"/>
        <dbReference type="Rhea" id="RHEA-COMP:14739"/>
        <dbReference type="ChEBI" id="CHEBI:13193"/>
        <dbReference type="ChEBI" id="CHEBI:15378"/>
        <dbReference type="ChEBI" id="CHEBI:17319"/>
        <dbReference type="ChEBI" id="CHEBI:17499"/>
        <dbReference type="ChEBI" id="CHEBI:29917"/>
        <dbReference type="ChEBI" id="CHEBI:29961"/>
        <dbReference type="ChEBI" id="CHEBI:57844"/>
        <dbReference type="ChEBI" id="CHEBI:57856"/>
        <dbReference type="ChEBI" id="CHEBI:59789"/>
        <dbReference type="ChEBI" id="CHEBI:64428"/>
        <dbReference type="ChEBI" id="CHEBI:73599"/>
        <dbReference type="EC" id="2.8.4.4"/>
    </reaction>
</comment>
<dbReference type="InterPro" id="IPR005840">
    <property type="entry name" value="Ribosomal_uS12_MeSTrfase_RimO"/>
</dbReference>
<dbReference type="InterPro" id="IPR038135">
    <property type="entry name" value="Methylthiotransferase_N_sf"/>
</dbReference>
<keyword evidence="2 8" id="KW-0963">Cytoplasm</keyword>
<organism evidence="13 14">
    <name type="scientific">Dehalogenimonas formicexedens</name>
    <dbReference type="NCBI Taxonomy" id="1839801"/>
    <lineage>
        <taxon>Bacteria</taxon>
        <taxon>Bacillati</taxon>
        <taxon>Chloroflexota</taxon>
        <taxon>Dehalococcoidia</taxon>
        <taxon>Dehalococcoidales</taxon>
        <taxon>Dehalococcoidaceae</taxon>
        <taxon>Dehalogenimonas</taxon>
    </lineage>
</organism>
<dbReference type="GO" id="GO:0051539">
    <property type="term" value="F:4 iron, 4 sulfur cluster binding"/>
    <property type="evidence" value="ECO:0007669"/>
    <property type="project" value="UniProtKB-UniRule"/>
</dbReference>
<evidence type="ECO:0000256" key="1">
    <source>
        <dbReference type="ARBA" id="ARBA00022485"/>
    </source>
</evidence>
<evidence type="ECO:0000256" key="9">
    <source>
        <dbReference type="SAM" id="MobiDB-lite"/>
    </source>
</evidence>
<feature type="binding site" evidence="8">
    <location>
        <position position="94"/>
    </location>
    <ligand>
        <name>[4Fe-4S] cluster</name>
        <dbReference type="ChEBI" id="CHEBI:49883"/>
        <label>1</label>
    </ligand>
</feature>
<dbReference type="InterPro" id="IPR012340">
    <property type="entry name" value="NA-bd_OB-fold"/>
</dbReference>
<dbReference type="KEGG" id="dfo:Dform_00641"/>
<keyword evidence="4 8" id="KW-0949">S-adenosyl-L-methionine</keyword>
<feature type="binding site" evidence="8">
    <location>
        <position position="26"/>
    </location>
    <ligand>
        <name>[4Fe-4S] cluster</name>
        <dbReference type="ChEBI" id="CHEBI:49883"/>
        <label>1</label>
    </ligand>
</feature>
<sequence>MLSAESGGYSRVNMNQNTFKIVSLGCAKNTVDADSMAQLLTAAGFQHVDSRKRAKVIIVNTCGFMTSASEESYAELAKLASRKKQGQILIAAGCLAERYGDGINSRVPGVDAVLGTRRWMDIADLVRGLTKSQTPSFDVTTNPGDGPTGAGSGGVKRVTVQGASAYLKIADGCSRQCAFCAIPLIKGPTASRPIESIVSEAVFLQERGVREIVLLAQNSTDYGLDLGLKNGLARLLRKMTAAAPGVDWIRIMYAFPGGVTDELIEVMATHKQIVPYIDLPLQHAHPDVLRRMGRPADIDWVYKTLEIMRKSIPDLALRSTFIVGYPGETESEFQYLLDFIGDIRFDRLGTFKFSFEKGTPAEALGDPISDDLKEERLKRLMEKQQPISLERNQDFIGRELKVLVEGSGDGVSIGRSYRDAPEVDGLVIVKGQVSPGKMIQVHIDDAMVYDLGGSPV</sequence>
<keyword evidence="13" id="KW-0689">Ribosomal protein</keyword>
<protein>
    <recommendedName>
        <fullName evidence="8">Ribosomal protein uS12 methylthiotransferase RimO</fullName>
        <shortName evidence="8">uS12 MTTase</shortName>
        <shortName evidence="8">uS12 methylthiotransferase</shortName>
        <ecNumber evidence="8">2.8.4.4</ecNumber>
    </recommendedName>
    <alternativeName>
        <fullName evidence="8">Ribosomal protein uS12 (aspartate-C(3))-methylthiotransferase</fullName>
    </alternativeName>
    <alternativeName>
        <fullName evidence="8">Ribosome maturation factor RimO</fullName>
    </alternativeName>
</protein>
<evidence type="ECO:0000256" key="2">
    <source>
        <dbReference type="ARBA" id="ARBA00022490"/>
    </source>
</evidence>
<dbReference type="GO" id="GO:0046872">
    <property type="term" value="F:metal ion binding"/>
    <property type="evidence" value="ECO:0007669"/>
    <property type="project" value="UniProtKB-KW"/>
</dbReference>
<dbReference type="Pfam" id="PF18693">
    <property type="entry name" value="TRAM_2"/>
    <property type="match status" value="1"/>
</dbReference>
<dbReference type="SFLD" id="SFLDS00029">
    <property type="entry name" value="Radical_SAM"/>
    <property type="match status" value="1"/>
</dbReference>
<keyword evidence="3 8" id="KW-0808">Transferase</keyword>
<dbReference type="InterPro" id="IPR023404">
    <property type="entry name" value="rSAM_horseshoe"/>
</dbReference>
<dbReference type="FunFam" id="3.80.30.20:FF:000001">
    <property type="entry name" value="tRNA-2-methylthio-N(6)-dimethylallyladenosine synthase 2"/>
    <property type="match status" value="1"/>
</dbReference>
<name>A0A1P8F684_9CHLR</name>
<dbReference type="Pfam" id="PF04055">
    <property type="entry name" value="Radical_SAM"/>
    <property type="match status" value="1"/>
</dbReference>
<keyword evidence="13" id="KW-0687">Ribonucleoprotein</keyword>
<feature type="domain" description="MTTase N-terminal" evidence="11">
    <location>
        <begin position="17"/>
        <end position="131"/>
    </location>
</feature>
<evidence type="ECO:0000256" key="7">
    <source>
        <dbReference type="ARBA" id="ARBA00023014"/>
    </source>
</evidence>
<feature type="domain" description="TRAM" evidence="10">
    <location>
        <begin position="393"/>
        <end position="456"/>
    </location>
</feature>
<dbReference type="InterPro" id="IPR020612">
    <property type="entry name" value="Methylthiotransferase_CS"/>
</dbReference>
<evidence type="ECO:0000259" key="10">
    <source>
        <dbReference type="PROSITE" id="PS50926"/>
    </source>
</evidence>
<accession>A0A1P8F684</accession>
<dbReference type="SFLD" id="SFLDF00274">
    <property type="entry name" value="ribosomal_protein_S12_methylth"/>
    <property type="match status" value="1"/>
</dbReference>
<evidence type="ECO:0000256" key="3">
    <source>
        <dbReference type="ARBA" id="ARBA00022679"/>
    </source>
</evidence>
<evidence type="ECO:0000256" key="5">
    <source>
        <dbReference type="ARBA" id="ARBA00022723"/>
    </source>
</evidence>
<feature type="binding site" evidence="8">
    <location>
        <position position="173"/>
    </location>
    <ligand>
        <name>[4Fe-4S] cluster</name>
        <dbReference type="ChEBI" id="CHEBI:49883"/>
        <label>2</label>
        <note>4Fe-4S-S-AdoMet</note>
    </ligand>
</feature>
<evidence type="ECO:0000313" key="14">
    <source>
        <dbReference type="Proteomes" id="UP000185934"/>
    </source>
</evidence>
<dbReference type="NCBIfam" id="TIGR01125">
    <property type="entry name" value="30S ribosomal protein S12 methylthiotransferase RimO"/>
    <property type="match status" value="1"/>
</dbReference>
<dbReference type="PANTHER" id="PTHR43837">
    <property type="entry name" value="RIBOSOMAL PROTEIN S12 METHYLTHIOTRANSFERASE RIMO"/>
    <property type="match status" value="1"/>
</dbReference>
<dbReference type="Gene3D" id="3.80.30.20">
    <property type="entry name" value="tm_1862 like domain"/>
    <property type="match status" value="1"/>
</dbReference>
<dbReference type="NCBIfam" id="TIGR00089">
    <property type="entry name" value="MiaB/RimO family radical SAM methylthiotransferase"/>
    <property type="match status" value="1"/>
</dbReference>
<dbReference type="STRING" id="1839801.Dform_00641"/>
<gene>
    <name evidence="8" type="primary">rimO</name>
    <name evidence="13" type="ORF">Dform_00641</name>
</gene>
<dbReference type="GO" id="GO:0005829">
    <property type="term" value="C:cytosol"/>
    <property type="evidence" value="ECO:0007669"/>
    <property type="project" value="TreeGrafter"/>
</dbReference>
<feature type="binding site" evidence="8">
    <location>
        <position position="177"/>
    </location>
    <ligand>
        <name>[4Fe-4S] cluster</name>
        <dbReference type="ChEBI" id="CHEBI:49883"/>
        <label>2</label>
        <note>4Fe-4S-S-AdoMet</note>
    </ligand>
</feature>
<dbReference type="GO" id="GO:0005840">
    <property type="term" value="C:ribosome"/>
    <property type="evidence" value="ECO:0007669"/>
    <property type="project" value="UniProtKB-KW"/>
</dbReference>
<dbReference type="PROSITE" id="PS50926">
    <property type="entry name" value="TRAM"/>
    <property type="match status" value="1"/>
</dbReference>
<dbReference type="SUPFAM" id="SSF102114">
    <property type="entry name" value="Radical SAM enzymes"/>
    <property type="match status" value="1"/>
</dbReference>
<dbReference type="Pfam" id="PF00919">
    <property type="entry name" value="UPF0004"/>
    <property type="match status" value="1"/>
</dbReference>
<dbReference type="InterPro" id="IPR007197">
    <property type="entry name" value="rSAM"/>
</dbReference>
<dbReference type="Gene3D" id="3.40.50.12160">
    <property type="entry name" value="Methylthiotransferase, N-terminal domain"/>
    <property type="match status" value="1"/>
</dbReference>
<evidence type="ECO:0000259" key="11">
    <source>
        <dbReference type="PROSITE" id="PS51449"/>
    </source>
</evidence>
<feature type="region of interest" description="Disordered" evidence="9">
    <location>
        <begin position="134"/>
        <end position="153"/>
    </location>
</feature>
<feature type="compositionally biased region" description="Polar residues" evidence="9">
    <location>
        <begin position="134"/>
        <end position="143"/>
    </location>
</feature>
<dbReference type="CDD" id="cd01335">
    <property type="entry name" value="Radical_SAM"/>
    <property type="match status" value="1"/>
</dbReference>
<feature type="domain" description="Radical SAM core" evidence="12">
    <location>
        <begin position="159"/>
        <end position="390"/>
    </location>
</feature>
<comment type="cofactor">
    <cofactor evidence="8">
        <name>[4Fe-4S] cluster</name>
        <dbReference type="ChEBI" id="CHEBI:49883"/>
    </cofactor>
    <text evidence="8">Binds 2 [4Fe-4S] clusters. One cluster is coordinated with 3 cysteines and an exchangeable S-adenosyl-L-methionine.</text>
</comment>
<dbReference type="AlphaFoldDB" id="A0A1P8F684"/>
<dbReference type="InterPro" id="IPR013848">
    <property type="entry name" value="Methylthiotransferase_N"/>
</dbReference>
<dbReference type="PANTHER" id="PTHR43837:SF1">
    <property type="entry name" value="RIBOSOMAL PROTEIN US12 METHYLTHIOTRANSFERASE RIMO"/>
    <property type="match status" value="1"/>
</dbReference>
<dbReference type="SFLD" id="SFLDG01061">
    <property type="entry name" value="methylthiotransferase"/>
    <property type="match status" value="1"/>
</dbReference>
<feature type="binding site" evidence="8">
    <location>
        <position position="62"/>
    </location>
    <ligand>
        <name>[4Fe-4S] cluster</name>
        <dbReference type="ChEBI" id="CHEBI:49883"/>
        <label>1</label>
    </ligand>
</feature>
<evidence type="ECO:0000259" key="12">
    <source>
        <dbReference type="PROSITE" id="PS51918"/>
    </source>
</evidence>
<dbReference type="PROSITE" id="PS51918">
    <property type="entry name" value="RADICAL_SAM"/>
    <property type="match status" value="1"/>
</dbReference>
<comment type="subcellular location">
    <subcellularLocation>
        <location evidence="8">Cytoplasm</location>
    </subcellularLocation>
</comment>
<dbReference type="InterPro" id="IPR002792">
    <property type="entry name" value="TRAM_dom"/>
</dbReference>
<dbReference type="PROSITE" id="PS51449">
    <property type="entry name" value="MTTASE_N"/>
    <property type="match status" value="1"/>
</dbReference>
<keyword evidence="14" id="KW-1185">Reference proteome</keyword>
<keyword evidence="5 8" id="KW-0479">Metal-binding</keyword>
<evidence type="ECO:0000256" key="6">
    <source>
        <dbReference type="ARBA" id="ARBA00023004"/>
    </source>
</evidence>
<evidence type="ECO:0000256" key="8">
    <source>
        <dbReference type="HAMAP-Rule" id="MF_01865"/>
    </source>
</evidence>
<keyword evidence="7 8" id="KW-0411">Iron-sulfur</keyword>
<dbReference type="EC" id="2.8.4.4" evidence="8"/>
<keyword evidence="6 8" id="KW-0408">Iron</keyword>
<dbReference type="GO" id="GO:0035600">
    <property type="term" value="P:tRNA methylthiolation"/>
    <property type="evidence" value="ECO:0007669"/>
    <property type="project" value="UniProtKB-ARBA"/>
</dbReference>
<dbReference type="InterPro" id="IPR058240">
    <property type="entry name" value="rSAM_sf"/>
</dbReference>
<evidence type="ECO:0000256" key="4">
    <source>
        <dbReference type="ARBA" id="ARBA00022691"/>
    </source>
</evidence>
<proteinExistence type="inferred from homology"/>
<dbReference type="PROSITE" id="PS01278">
    <property type="entry name" value="MTTASE_RADICAL"/>
    <property type="match status" value="1"/>
</dbReference>
<dbReference type="EMBL" id="CP018258">
    <property type="protein sequence ID" value="APV43996.1"/>
    <property type="molecule type" value="Genomic_DNA"/>
</dbReference>
<dbReference type="GO" id="GO:0035599">
    <property type="term" value="F:aspartic acid methylthiotransferase activity"/>
    <property type="evidence" value="ECO:0007669"/>
    <property type="project" value="TreeGrafter"/>
</dbReference>
<comment type="function">
    <text evidence="8">Catalyzes the methylthiolation of an aspartic acid residue of ribosomal protein uS12.</text>
</comment>
<feature type="binding site" evidence="8">
    <location>
        <position position="180"/>
    </location>
    <ligand>
        <name>[4Fe-4S] cluster</name>
        <dbReference type="ChEBI" id="CHEBI:49883"/>
        <label>2</label>
        <note>4Fe-4S-S-AdoMet</note>
    </ligand>
</feature>
<dbReference type="Gene3D" id="2.40.50.140">
    <property type="entry name" value="Nucleic acid-binding proteins"/>
    <property type="match status" value="1"/>
</dbReference>
<keyword evidence="1 8" id="KW-0004">4Fe-4S</keyword>
<dbReference type="HAMAP" id="MF_01865">
    <property type="entry name" value="MTTase_RimO"/>
    <property type="match status" value="1"/>
</dbReference>
<dbReference type="SMART" id="SM00729">
    <property type="entry name" value="Elp3"/>
    <property type="match status" value="1"/>
</dbReference>
<evidence type="ECO:0000313" key="13">
    <source>
        <dbReference type="EMBL" id="APV43996.1"/>
    </source>
</evidence>